<feature type="transmembrane region" description="Helical" evidence="1">
    <location>
        <begin position="134"/>
        <end position="152"/>
    </location>
</feature>
<evidence type="ECO:0000256" key="1">
    <source>
        <dbReference type="SAM" id="Phobius"/>
    </source>
</evidence>
<keyword evidence="1" id="KW-1133">Transmembrane helix</keyword>
<reference evidence="2" key="1">
    <citation type="submission" date="2019-10" db="EMBL/GenBank/DDBJ databases">
        <title>Draft genome sequece of Microseira wollei NIES-4236.</title>
        <authorList>
            <person name="Yamaguchi H."/>
            <person name="Suzuki S."/>
            <person name="Kawachi M."/>
        </authorList>
    </citation>
    <scope>NUCLEOTIDE SEQUENCE</scope>
    <source>
        <strain evidence="2">NIES-4236</strain>
    </source>
</reference>
<proteinExistence type="predicted"/>
<feature type="transmembrane region" description="Helical" evidence="1">
    <location>
        <begin position="72"/>
        <end position="90"/>
    </location>
</feature>
<evidence type="ECO:0008006" key="4">
    <source>
        <dbReference type="Google" id="ProtNLM"/>
    </source>
</evidence>
<keyword evidence="1" id="KW-0472">Membrane</keyword>
<keyword evidence="1" id="KW-0812">Transmembrane</keyword>
<accession>A0AAV3WIL8</accession>
<evidence type="ECO:0000313" key="2">
    <source>
        <dbReference type="EMBL" id="GET39399.1"/>
    </source>
</evidence>
<dbReference type="AlphaFoldDB" id="A0AAV3WIL8"/>
<feature type="transmembrane region" description="Helical" evidence="1">
    <location>
        <begin position="102"/>
        <end position="122"/>
    </location>
</feature>
<dbReference type="InterPro" id="IPR025067">
    <property type="entry name" value="DUF4079"/>
</dbReference>
<evidence type="ECO:0000313" key="3">
    <source>
        <dbReference type="Proteomes" id="UP001050975"/>
    </source>
</evidence>
<protein>
    <recommendedName>
        <fullName evidence="4">DUF4079 domain-containing protein</fullName>
    </recommendedName>
</protein>
<feature type="transmembrane region" description="Helical" evidence="1">
    <location>
        <begin position="27"/>
        <end position="51"/>
    </location>
</feature>
<sequence>MKLPTTHYRLPITQFVNLPDFIWLWKIAAWSMGLSIAAYLLLALSGIWMFYTRTSGRQKPSWLRSLHYTTGSIMVGLVLLLLTIGIVGTLGHYGTLGHSSHLPAGLAVVGLVLLSAGSAILISPQFPWARPFHIATNFVLFVGFVLVSLTGWDVVQKYLP</sequence>
<dbReference type="Pfam" id="PF13301">
    <property type="entry name" value="DUF4079"/>
    <property type="match status" value="1"/>
</dbReference>
<gene>
    <name evidence="2" type="ORF">MiSe_41680</name>
</gene>
<keyword evidence="3" id="KW-1185">Reference proteome</keyword>
<comment type="caution">
    <text evidence="2">The sequence shown here is derived from an EMBL/GenBank/DDBJ whole genome shotgun (WGS) entry which is preliminary data.</text>
</comment>
<dbReference type="EMBL" id="BLAY01000065">
    <property type="protein sequence ID" value="GET39399.1"/>
    <property type="molecule type" value="Genomic_DNA"/>
</dbReference>
<name>A0AAV3WIL8_9CYAN</name>
<organism evidence="2 3">
    <name type="scientific">Microseira wollei NIES-4236</name>
    <dbReference type="NCBI Taxonomy" id="2530354"/>
    <lineage>
        <taxon>Bacteria</taxon>
        <taxon>Bacillati</taxon>
        <taxon>Cyanobacteriota</taxon>
        <taxon>Cyanophyceae</taxon>
        <taxon>Oscillatoriophycideae</taxon>
        <taxon>Aerosakkonematales</taxon>
        <taxon>Aerosakkonemataceae</taxon>
        <taxon>Microseira</taxon>
    </lineage>
</organism>
<dbReference type="Proteomes" id="UP001050975">
    <property type="component" value="Unassembled WGS sequence"/>
</dbReference>